<dbReference type="Gene3D" id="2.60.120.830">
    <property type="match status" value="1"/>
</dbReference>
<evidence type="ECO:0000256" key="3">
    <source>
        <dbReference type="ARBA" id="ARBA00022530"/>
    </source>
</evidence>
<dbReference type="PROSITE" id="PS50215">
    <property type="entry name" value="ADAM_MEPRO"/>
    <property type="match status" value="1"/>
</dbReference>
<keyword evidence="20" id="KW-1185">Reference proteome</keyword>
<keyword evidence="4" id="KW-0645">Protease</keyword>
<feature type="binding site" evidence="14">
    <location>
        <position position="370"/>
    </location>
    <ligand>
        <name>Ca(2+)</name>
        <dbReference type="ChEBI" id="CHEBI:29108"/>
        <label>1</label>
    </ligand>
</feature>
<dbReference type="InterPro" id="IPR013273">
    <property type="entry name" value="ADAMTS/ADAMTS-like"/>
</dbReference>
<keyword evidence="10" id="KW-0482">Metalloprotease</keyword>
<dbReference type="Proteomes" id="UP000663879">
    <property type="component" value="Unassembled WGS sequence"/>
</dbReference>
<feature type="disulfide bond" evidence="15">
    <location>
        <begin position="397"/>
        <end position="420"/>
    </location>
</feature>
<feature type="binding site" evidence="14">
    <location>
        <position position="172"/>
    </location>
    <ligand>
        <name>Ca(2+)</name>
        <dbReference type="ChEBI" id="CHEBI:29108"/>
        <label>2</label>
    </ligand>
</feature>
<evidence type="ECO:0000256" key="5">
    <source>
        <dbReference type="ARBA" id="ARBA00022723"/>
    </source>
</evidence>
<feature type="active site" evidence="13 16">
    <location>
        <position position="313"/>
    </location>
</feature>
<keyword evidence="9 14" id="KW-0862">Zinc</keyword>
<keyword evidence="5 14" id="KW-0479">Metal-binding</keyword>
<dbReference type="Pfam" id="PF05986">
    <property type="entry name" value="ADAMTS_spacer1"/>
    <property type="match status" value="1"/>
</dbReference>
<evidence type="ECO:0000256" key="12">
    <source>
        <dbReference type="ARBA" id="ARBA00023180"/>
    </source>
</evidence>
<feature type="disulfide bond" evidence="15">
    <location>
        <begin position="481"/>
        <end position="519"/>
    </location>
</feature>
<reference evidence="19" key="1">
    <citation type="submission" date="2021-02" db="EMBL/GenBank/DDBJ databases">
        <authorList>
            <person name="Nowell W R."/>
        </authorList>
    </citation>
    <scope>NUCLEOTIDE SEQUENCE</scope>
    <source>
        <strain evidence="19">Ploen Becks lab</strain>
    </source>
</reference>
<dbReference type="GO" id="GO:0046872">
    <property type="term" value="F:metal ion binding"/>
    <property type="evidence" value="ECO:0007669"/>
    <property type="project" value="UniProtKB-KW"/>
</dbReference>
<comment type="cofactor">
    <cofactor evidence="14">
        <name>Zn(2+)</name>
        <dbReference type="ChEBI" id="CHEBI:29105"/>
    </cofactor>
    <text evidence="14">Binds 1 zinc ion per subunit.</text>
</comment>
<feature type="binding site" evidence="14">
    <location>
        <position position="172"/>
    </location>
    <ligand>
        <name>Ca(2+)</name>
        <dbReference type="ChEBI" id="CHEBI:29108"/>
        <label>1</label>
    </ligand>
</feature>
<dbReference type="GO" id="GO:0031012">
    <property type="term" value="C:extracellular matrix"/>
    <property type="evidence" value="ECO:0007669"/>
    <property type="project" value="TreeGrafter"/>
</dbReference>
<feature type="disulfide bond" evidence="15">
    <location>
        <begin position="477"/>
        <end position="514"/>
    </location>
</feature>
<evidence type="ECO:0000256" key="1">
    <source>
        <dbReference type="ARBA" id="ARBA00004498"/>
    </source>
</evidence>
<organism evidence="19 20">
    <name type="scientific">Brachionus calyciflorus</name>
    <dbReference type="NCBI Taxonomy" id="104777"/>
    <lineage>
        <taxon>Eukaryota</taxon>
        <taxon>Metazoa</taxon>
        <taxon>Spiralia</taxon>
        <taxon>Gnathifera</taxon>
        <taxon>Rotifera</taxon>
        <taxon>Eurotatoria</taxon>
        <taxon>Monogononta</taxon>
        <taxon>Pseudotrocha</taxon>
        <taxon>Ploima</taxon>
        <taxon>Brachionidae</taxon>
        <taxon>Brachionus</taxon>
    </lineage>
</organism>
<accession>A0A813TEU1</accession>
<dbReference type="Pfam" id="PF01421">
    <property type="entry name" value="Reprolysin"/>
    <property type="match status" value="1"/>
</dbReference>
<evidence type="ECO:0000256" key="2">
    <source>
        <dbReference type="ARBA" id="ARBA00022525"/>
    </source>
</evidence>
<dbReference type="PROSITE" id="PS50900">
    <property type="entry name" value="PLAC"/>
    <property type="match status" value="1"/>
</dbReference>
<proteinExistence type="predicted"/>
<dbReference type="InterPro" id="IPR024079">
    <property type="entry name" value="MetalloPept_cat_dom_sf"/>
</dbReference>
<feature type="disulfide bond" evidence="15 16">
    <location>
        <begin position="290"/>
        <end position="370"/>
    </location>
</feature>
<dbReference type="CDD" id="cd04273">
    <property type="entry name" value="ZnMc_ADAMTS_like"/>
    <property type="match status" value="1"/>
</dbReference>
<feature type="disulfide bond" evidence="15">
    <location>
        <begin position="441"/>
        <end position="454"/>
    </location>
</feature>
<feature type="binding site" evidence="14 16">
    <location>
        <position position="316"/>
    </location>
    <ligand>
        <name>Zn(2+)</name>
        <dbReference type="ChEBI" id="CHEBI:29105"/>
        <note>catalytic</note>
    </ligand>
</feature>
<evidence type="ECO:0000256" key="15">
    <source>
        <dbReference type="PIRSR" id="PIRSR613273-3"/>
    </source>
</evidence>
<evidence type="ECO:0000256" key="4">
    <source>
        <dbReference type="ARBA" id="ARBA00022670"/>
    </source>
</evidence>
<feature type="domain" description="Peptidase M12B" evidence="17">
    <location>
        <begin position="169"/>
        <end position="375"/>
    </location>
</feature>
<keyword evidence="11 15" id="KW-1015">Disulfide bond</keyword>
<feature type="disulfide bond" evidence="15">
    <location>
        <begin position="244"/>
        <end position="296"/>
    </location>
</feature>
<feature type="disulfide bond" evidence="15">
    <location>
        <begin position="408"/>
        <end position="428"/>
    </location>
</feature>
<evidence type="ECO:0000256" key="9">
    <source>
        <dbReference type="ARBA" id="ARBA00022833"/>
    </source>
</evidence>
<keyword evidence="7" id="KW-0677">Repeat</keyword>
<keyword evidence="6" id="KW-0732">Signal</keyword>
<evidence type="ECO:0000259" key="17">
    <source>
        <dbReference type="PROSITE" id="PS50215"/>
    </source>
</evidence>
<dbReference type="FunFam" id="3.40.390.10:FF:000001">
    <property type="entry name" value="A disintegrin and metalloproteinase with thrombospondin motifs 1"/>
    <property type="match status" value="1"/>
</dbReference>
<dbReference type="Pfam" id="PF00090">
    <property type="entry name" value="TSP_1"/>
    <property type="match status" value="1"/>
</dbReference>
<evidence type="ECO:0000256" key="14">
    <source>
        <dbReference type="PIRSR" id="PIRSR613273-2"/>
    </source>
</evidence>
<feature type="domain" description="PLAC" evidence="18">
    <location>
        <begin position="1258"/>
        <end position="1297"/>
    </location>
</feature>
<dbReference type="InterPro" id="IPR010294">
    <property type="entry name" value="ADAMTS_spacer1"/>
</dbReference>
<dbReference type="Pfam" id="PF19030">
    <property type="entry name" value="TSP1_ADAMTS"/>
    <property type="match status" value="6"/>
</dbReference>
<keyword evidence="14" id="KW-0106">Calcium</keyword>
<evidence type="ECO:0000256" key="7">
    <source>
        <dbReference type="ARBA" id="ARBA00022737"/>
    </source>
</evidence>
<dbReference type="Pfam" id="PF17771">
    <property type="entry name" value="ADAMTS_CR_2"/>
    <property type="match status" value="1"/>
</dbReference>
<evidence type="ECO:0000256" key="10">
    <source>
        <dbReference type="ARBA" id="ARBA00023049"/>
    </source>
</evidence>
<dbReference type="InterPro" id="IPR010909">
    <property type="entry name" value="PLAC"/>
</dbReference>
<dbReference type="GO" id="GO:0006508">
    <property type="term" value="P:proteolysis"/>
    <property type="evidence" value="ECO:0007669"/>
    <property type="project" value="UniProtKB-KW"/>
</dbReference>
<dbReference type="PRINTS" id="PR01857">
    <property type="entry name" value="ADAMTSFAMILY"/>
</dbReference>
<feature type="binding site" evidence="14">
    <location>
        <position position="254"/>
    </location>
    <ligand>
        <name>Ca(2+)</name>
        <dbReference type="ChEBI" id="CHEBI:29108"/>
        <label>1</label>
    </ligand>
</feature>
<evidence type="ECO:0000256" key="6">
    <source>
        <dbReference type="ARBA" id="ARBA00022729"/>
    </source>
</evidence>
<dbReference type="GO" id="GO:0030198">
    <property type="term" value="P:extracellular matrix organization"/>
    <property type="evidence" value="ECO:0007669"/>
    <property type="project" value="InterPro"/>
</dbReference>
<dbReference type="InterPro" id="IPR001590">
    <property type="entry name" value="Peptidase_M12B"/>
</dbReference>
<dbReference type="SMART" id="SM00209">
    <property type="entry name" value="TSP1"/>
    <property type="match status" value="7"/>
</dbReference>
<dbReference type="SUPFAM" id="SSF55486">
    <property type="entry name" value="Metalloproteases ('zincins'), catalytic domain"/>
    <property type="match status" value="1"/>
</dbReference>
<dbReference type="InterPro" id="IPR036383">
    <property type="entry name" value="TSP1_rpt_sf"/>
</dbReference>
<evidence type="ECO:0000256" key="8">
    <source>
        <dbReference type="ARBA" id="ARBA00022801"/>
    </source>
</evidence>
<feature type="disulfide bond" evidence="15">
    <location>
        <begin position="415"/>
        <end position="449"/>
    </location>
</feature>
<evidence type="ECO:0000259" key="18">
    <source>
        <dbReference type="PROSITE" id="PS50900"/>
    </source>
</evidence>
<name>A0A813TEU1_9BILA</name>
<keyword evidence="12" id="KW-0325">Glycoprotein</keyword>
<comment type="caution">
    <text evidence="19">The sequence shown here is derived from an EMBL/GenBank/DDBJ whole genome shotgun (WGS) entry which is preliminary data.</text>
</comment>
<dbReference type="PROSITE" id="PS50092">
    <property type="entry name" value="TSP1"/>
    <property type="match status" value="6"/>
</dbReference>
<feature type="binding site" evidence="14 16">
    <location>
        <position position="312"/>
    </location>
    <ligand>
        <name>Zn(2+)</name>
        <dbReference type="ChEBI" id="CHEBI:29105"/>
        <note>catalytic</note>
    </ligand>
</feature>
<feature type="binding site" evidence="14">
    <location>
        <position position="254"/>
    </location>
    <ligand>
        <name>Ca(2+)</name>
        <dbReference type="ChEBI" id="CHEBI:29108"/>
        <label>2</label>
    </ligand>
</feature>
<feature type="binding site" evidence="14">
    <location>
        <position position="373"/>
    </location>
    <ligand>
        <name>Ca(2+)</name>
        <dbReference type="ChEBI" id="CHEBI:29108"/>
        <label>2</label>
    </ligand>
</feature>
<gene>
    <name evidence="19" type="ORF">OXX778_LOCUS7066</name>
</gene>
<dbReference type="InterPro" id="IPR000884">
    <property type="entry name" value="TSP1_rpt"/>
</dbReference>
<dbReference type="Gene3D" id="3.40.1620.60">
    <property type="match status" value="1"/>
</dbReference>
<keyword evidence="3" id="KW-0272">Extracellular matrix</keyword>
<evidence type="ECO:0000256" key="16">
    <source>
        <dbReference type="PROSITE-ProRule" id="PRU00276"/>
    </source>
</evidence>
<feature type="binding site" evidence="14">
    <location>
        <position position="373"/>
    </location>
    <ligand>
        <name>Ca(2+)</name>
        <dbReference type="ChEBI" id="CHEBI:29108"/>
        <label>1</label>
    </ligand>
</feature>
<dbReference type="SUPFAM" id="SSF82895">
    <property type="entry name" value="TSP-1 type 1 repeat"/>
    <property type="match status" value="7"/>
</dbReference>
<feature type="binding site" evidence="14 16">
    <location>
        <position position="322"/>
    </location>
    <ligand>
        <name>Zn(2+)</name>
        <dbReference type="ChEBI" id="CHEBI:29105"/>
        <note>catalytic</note>
    </ligand>
</feature>
<feature type="binding site" evidence="14">
    <location>
        <position position="261"/>
    </location>
    <ligand>
        <name>Ca(2+)</name>
        <dbReference type="ChEBI" id="CHEBI:29108"/>
        <label>1</label>
    </ligand>
</feature>
<dbReference type="FunFam" id="2.20.100.10:FF:000005">
    <property type="entry name" value="ADAM metallopeptidase with thrombospondin type 1 motif 9"/>
    <property type="match status" value="1"/>
</dbReference>
<feature type="disulfide bond" evidence="15">
    <location>
        <begin position="329"/>
        <end position="354"/>
    </location>
</feature>
<dbReference type="GO" id="GO:0004222">
    <property type="term" value="F:metalloendopeptidase activity"/>
    <property type="evidence" value="ECO:0007669"/>
    <property type="project" value="InterPro"/>
</dbReference>
<sequence length="1305" mass="149695">MVKSDESSSDLITLVNPIILNHDETYNSSNFNEYLKLTSDKDNLTIGINLNGTDLILELVPNQNLININSFIERKSRNGSQKNYLSNKNVCLFYGKVKDFVNSFVSLSLCGKMNGYVYLNNSLFILEPFNSADSNFTHKFYLSENQIDSYFHVKNPKIQRSKKSVSIERTVETLIVADSSMAKRYQYLDLENYLLTIMNMVAFIYRDPSLESNINIVVVKILIFEEDEPFKVVRNASSTLESFCKYQKEINLPDAHPNHHDLAILITKTDICGQDNSCDTTGLANLGSICNPYKSCNINEDNGLSLAFNIAHEIGHNFNAEHDTVENECTNETSPFLMNTHLTHLKKNYIWSECSRKRINKFLDQADLECLDDRGDINLINNDLPLAGIFYDLDHQCKFSYGENATVCKNFENQCNEVWCQIRGNSVCLSKSERPADGTLCGDGQNYWCMNRECVLIEELKKPIDGGWGNWSEWSECNRQCNGGIQFIERKCNNPKPANGGKYCLGERRRYQICNFEKCNDTEANLKFKNEQCQRFNDVPYGSDNLKYEWEFHNYGGENPCKLFCKPKSDFFYTNFNENLDDGTPCSDFSNDVCLNGVCTPVGCDWILGSNTTYDSCGVCGGDDSSCNMYRGTVEVTFPVKGGYQPLFVLPKGARSIRIYEYSRPNLKNYLAIKNLNGTYYLNGQFSITVNTEFMIEGVRFSYTSKAKEDAIRSDGPLNQDLLIMLLLLSKDVSVSYFYTLPNNHVPEVKKYYTWEYTNDWSSCSKSCGKGFKKNSPKCMEIKEGIVDESYCSSLVRPHDLYEFCNLIECEPDWWAGDWQECSATCATSGYGYKKRSVLCVKQKPNQINEKIEIIPVLDKECLKEFKPNNIEECRINLDECKNEVYWIAEEWNRNCIIDLCSLETRVVKCSDINGLCDPMSRPISQRQCELPLDKKCGKWTTSQWSSCNKTCGEAFRSRKVECIEGNICNSFLKPHEIELCFNNPPCADINFKNSTQNDFIIADLLIKIKRNNSLRFSKRSLTDIEILNRTEILDNSSDFNFVNFTDDTLNNEIIISNETEIDENSIFYEKTIIGEDDYGFVLGNTSSMDYEWQVGEFGTCSRKCGFGIKSRKVECIYKLNHERVTEGKCRKEKPSTIEKCIIQECDPWNVTKWSDCMTTCGTGYQYRKVFCSHPEKLCDPDNVPSKKKACISRPCYEWRTDDWSECSATCGQGFKIRRVFCFNHMTNSTSDYCDKKDIPQTVQNCSVIDSCPIAKKNKEHCLDKLPKNLCRMIEYSNRCNESYLSEKCCKTCSKQNQKKTISRP</sequence>
<evidence type="ECO:0000313" key="20">
    <source>
        <dbReference type="Proteomes" id="UP000663879"/>
    </source>
</evidence>
<dbReference type="PANTHER" id="PTHR13723">
    <property type="entry name" value="ADAMTS A DISINTEGRIN AND METALLOPROTEASE WITH THROMBOSPONDIN MOTIFS PROTEASE"/>
    <property type="match status" value="1"/>
</dbReference>
<dbReference type="OrthoDB" id="412680at2759"/>
<keyword evidence="8" id="KW-0378">Hydrolase</keyword>
<comment type="caution">
    <text evidence="16">Lacks conserved residue(s) required for the propagation of feature annotation.</text>
</comment>
<dbReference type="InterPro" id="IPR041645">
    <property type="entry name" value="ADAMTS_CR_2"/>
</dbReference>
<dbReference type="FunFam" id="2.20.100.10:FF:000006">
    <property type="entry name" value="A disintegrin and metalloproteinase with thrombospondin motifs 1"/>
    <property type="match status" value="1"/>
</dbReference>
<dbReference type="Pfam" id="PF19236">
    <property type="entry name" value="ADAMTS_CR_3"/>
    <property type="match status" value="1"/>
</dbReference>
<dbReference type="Gene3D" id="3.40.390.10">
    <property type="entry name" value="Collagenase (Catalytic Domain)"/>
    <property type="match status" value="1"/>
</dbReference>
<dbReference type="InterPro" id="IPR045371">
    <property type="entry name" value="ADAMTS_CR_3"/>
</dbReference>
<evidence type="ECO:0000256" key="13">
    <source>
        <dbReference type="PIRSR" id="PIRSR613273-1"/>
    </source>
</evidence>
<feature type="disulfide bond" evidence="15">
    <location>
        <begin position="272"/>
        <end position="278"/>
    </location>
</feature>
<evidence type="ECO:0000256" key="11">
    <source>
        <dbReference type="ARBA" id="ARBA00023157"/>
    </source>
</evidence>
<dbReference type="EMBL" id="CAJNOC010000878">
    <property type="protein sequence ID" value="CAF0812891.1"/>
    <property type="molecule type" value="Genomic_DNA"/>
</dbReference>
<feature type="disulfide bond" evidence="15">
    <location>
        <begin position="492"/>
        <end position="504"/>
    </location>
</feature>
<protein>
    <submittedName>
        <fullName evidence="19">Uncharacterized protein</fullName>
    </submittedName>
</protein>
<dbReference type="Gene3D" id="2.20.100.10">
    <property type="entry name" value="Thrombospondin type-1 (TSP1) repeat"/>
    <property type="match status" value="7"/>
</dbReference>
<dbReference type="PANTHER" id="PTHR13723:SF200">
    <property type="entry name" value="ADAM METALLOPEPTIDASE WITH THROMBOSPONDIN TYPE 1 MOTIF B, ISOFORM B"/>
    <property type="match status" value="1"/>
</dbReference>
<keyword evidence="2" id="KW-0964">Secreted</keyword>
<evidence type="ECO:0000313" key="19">
    <source>
        <dbReference type="EMBL" id="CAF0812891.1"/>
    </source>
</evidence>
<dbReference type="InterPro" id="IPR050439">
    <property type="entry name" value="ADAMTS_ADAMTS-like"/>
</dbReference>
<comment type="subcellular location">
    <subcellularLocation>
        <location evidence="1">Secreted</location>
        <location evidence="1">Extracellular space</location>
        <location evidence="1">Extracellular matrix</location>
    </subcellularLocation>
</comment>